<dbReference type="PANTHER" id="PTHR30160">
    <property type="entry name" value="TETRAACYLDISACCHARIDE 4'-KINASE-RELATED"/>
    <property type="match status" value="1"/>
</dbReference>
<keyword evidence="2 4" id="KW-0808">Transferase</keyword>
<reference evidence="4 5" key="1">
    <citation type="submission" date="2020-01" db="EMBL/GenBank/DDBJ databases">
        <title>Herbidospora sp. NEAU-GS84 nov., a novel actinomycete isolated from soil.</title>
        <authorList>
            <person name="Han L."/>
        </authorList>
    </citation>
    <scope>NUCLEOTIDE SEQUENCE [LARGE SCALE GENOMIC DNA]</scope>
    <source>
        <strain evidence="4 5">NEAU-GS84</strain>
    </source>
</reference>
<evidence type="ECO:0000313" key="4">
    <source>
        <dbReference type="EMBL" id="NAS24826.1"/>
    </source>
</evidence>
<dbReference type="GO" id="GO:0008713">
    <property type="term" value="F:ADP-heptose-lipopolysaccharide heptosyltransferase activity"/>
    <property type="evidence" value="ECO:0007669"/>
    <property type="project" value="TreeGrafter"/>
</dbReference>
<dbReference type="GO" id="GO:0009244">
    <property type="term" value="P:lipopolysaccharide core region biosynthetic process"/>
    <property type="evidence" value="ECO:0007669"/>
    <property type="project" value="TreeGrafter"/>
</dbReference>
<dbReference type="GO" id="GO:0005829">
    <property type="term" value="C:cytosol"/>
    <property type="evidence" value="ECO:0007669"/>
    <property type="project" value="TreeGrafter"/>
</dbReference>
<protein>
    <submittedName>
        <fullName evidence="4">Glycosyltransferase family 9 protein</fullName>
    </submittedName>
</protein>
<accession>A0A7C9J501</accession>
<dbReference type="SUPFAM" id="SSF53756">
    <property type="entry name" value="UDP-Glycosyltransferase/glycogen phosphorylase"/>
    <property type="match status" value="1"/>
</dbReference>
<name>A0A7C9J501_9ACTN</name>
<dbReference type="InterPro" id="IPR002201">
    <property type="entry name" value="Glyco_trans_9"/>
</dbReference>
<gene>
    <name evidence="4" type="ORF">GT755_24460</name>
</gene>
<dbReference type="EMBL" id="WXEW01000007">
    <property type="protein sequence ID" value="NAS24826.1"/>
    <property type="molecule type" value="Genomic_DNA"/>
</dbReference>
<proteinExistence type="predicted"/>
<dbReference type="Gene3D" id="3.40.50.2000">
    <property type="entry name" value="Glycogen Phosphorylase B"/>
    <property type="match status" value="2"/>
</dbReference>
<keyword evidence="5" id="KW-1185">Reference proteome</keyword>
<organism evidence="4 5">
    <name type="scientific">Herbidospora solisilvae</name>
    <dbReference type="NCBI Taxonomy" id="2696284"/>
    <lineage>
        <taxon>Bacteria</taxon>
        <taxon>Bacillati</taxon>
        <taxon>Actinomycetota</taxon>
        <taxon>Actinomycetes</taxon>
        <taxon>Streptosporangiales</taxon>
        <taxon>Streptosporangiaceae</taxon>
        <taxon>Herbidospora</taxon>
    </lineage>
</organism>
<sequence length="307" mass="33443">MTTALVLRAQGIGHLLTAVPALRALRRSGIRIALACPPELSELAALTGVVDRLIPAYGLEPIMWPGLTDRNSDLPFFPEIAVNLHGRGPRSTELLADLRPRRLWAYAEEAYPPGPKWEDDEHETRRWCRLVEWYGLKADPRDLLLPPPMMPSPAAGAVVIHPGGTGLSRRWPPERFAEVARAMAGEDLPVVVTGSRKERPLALLVATQAVLPPQIVLAGRTSLRELCAVVAGARLVISSDTGVSQLATAYGTPSVTIFGPERPERWGPPRERPRHQALRRDADPASVTTSDVLRAASAVLNDGLVRR</sequence>
<comment type="caution">
    <text evidence="4">The sequence shown here is derived from an EMBL/GenBank/DDBJ whole genome shotgun (WGS) entry which is preliminary data.</text>
</comment>
<feature type="region of interest" description="Disordered" evidence="3">
    <location>
        <begin position="258"/>
        <end position="288"/>
    </location>
</feature>
<feature type="compositionally biased region" description="Basic and acidic residues" evidence="3">
    <location>
        <begin position="261"/>
        <end position="271"/>
    </location>
</feature>
<dbReference type="RefSeq" id="WP_161481961.1">
    <property type="nucleotide sequence ID" value="NZ_WXEW01000007.1"/>
</dbReference>
<dbReference type="AlphaFoldDB" id="A0A7C9J501"/>
<dbReference type="InterPro" id="IPR051199">
    <property type="entry name" value="LPS_LOS_Heptosyltrfase"/>
</dbReference>
<keyword evidence="1" id="KW-0328">Glycosyltransferase</keyword>
<dbReference type="CDD" id="cd03789">
    <property type="entry name" value="GT9_LPS_heptosyltransferase"/>
    <property type="match status" value="1"/>
</dbReference>
<dbReference type="Pfam" id="PF01075">
    <property type="entry name" value="Glyco_transf_9"/>
    <property type="match status" value="1"/>
</dbReference>
<evidence type="ECO:0000256" key="1">
    <source>
        <dbReference type="ARBA" id="ARBA00022676"/>
    </source>
</evidence>
<dbReference type="Proteomes" id="UP000479526">
    <property type="component" value="Unassembled WGS sequence"/>
</dbReference>
<evidence type="ECO:0000313" key="5">
    <source>
        <dbReference type="Proteomes" id="UP000479526"/>
    </source>
</evidence>
<evidence type="ECO:0000256" key="3">
    <source>
        <dbReference type="SAM" id="MobiDB-lite"/>
    </source>
</evidence>
<dbReference type="PANTHER" id="PTHR30160:SF1">
    <property type="entry name" value="LIPOPOLYSACCHARIDE 1,2-N-ACETYLGLUCOSAMINETRANSFERASE-RELATED"/>
    <property type="match status" value="1"/>
</dbReference>
<evidence type="ECO:0000256" key="2">
    <source>
        <dbReference type="ARBA" id="ARBA00022679"/>
    </source>
</evidence>